<evidence type="ECO:0000256" key="1">
    <source>
        <dbReference type="ARBA" id="ARBA00023004"/>
    </source>
</evidence>
<proteinExistence type="predicted"/>
<gene>
    <name evidence="3" type="ORF">SAMN05421647_107203</name>
</gene>
<evidence type="ECO:0000259" key="2">
    <source>
        <dbReference type="SMART" id="SM00899"/>
    </source>
</evidence>
<dbReference type="EMBL" id="FTMN01000007">
    <property type="protein sequence ID" value="SIQ68684.1"/>
    <property type="molecule type" value="Genomic_DNA"/>
</dbReference>
<dbReference type="eggNOG" id="COG1918">
    <property type="taxonomic scope" value="Bacteria"/>
</dbReference>
<dbReference type="PANTHER" id="PTHR42954:SF2">
    <property type="entry name" value="FE(2+) TRANSPORT PROTEIN A"/>
    <property type="match status" value="1"/>
</dbReference>
<name>A0A1N6USS4_9GAMM</name>
<dbReference type="PANTHER" id="PTHR42954">
    <property type="entry name" value="FE(2+) TRANSPORT PROTEIN A"/>
    <property type="match status" value="1"/>
</dbReference>
<dbReference type="Gene3D" id="2.30.30.90">
    <property type="match status" value="1"/>
</dbReference>
<dbReference type="Pfam" id="PF04023">
    <property type="entry name" value="FeoA"/>
    <property type="match status" value="1"/>
</dbReference>
<dbReference type="STRING" id="49186.SAMN05421647_107203"/>
<dbReference type="RefSeq" id="WP_010322434.1">
    <property type="nucleotide sequence ID" value="NZ_FTMN01000007.1"/>
</dbReference>
<keyword evidence="1" id="KW-0408">Iron</keyword>
<dbReference type="SUPFAM" id="SSF50037">
    <property type="entry name" value="C-terminal domain of transcriptional repressors"/>
    <property type="match status" value="1"/>
</dbReference>
<accession>A0A1N6USS4</accession>
<dbReference type="InterPro" id="IPR052713">
    <property type="entry name" value="FeoA"/>
</dbReference>
<dbReference type="InterPro" id="IPR008988">
    <property type="entry name" value="Transcriptional_repressor_C"/>
</dbReference>
<reference evidence="3 4" key="1">
    <citation type="submission" date="2017-01" db="EMBL/GenBank/DDBJ databases">
        <authorList>
            <person name="Mah S.A."/>
            <person name="Swanson W.J."/>
            <person name="Moy G.W."/>
            <person name="Vacquier V.D."/>
        </authorList>
    </citation>
    <scope>NUCLEOTIDE SEQUENCE [LARGE SCALE GENOMIC DNA]</scope>
    <source>
        <strain evidence="3 4">DSM 7027</strain>
    </source>
</reference>
<evidence type="ECO:0000313" key="3">
    <source>
        <dbReference type="EMBL" id="SIQ68684.1"/>
    </source>
</evidence>
<dbReference type="SMART" id="SM00899">
    <property type="entry name" value="FeoA"/>
    <property type="match status" value="1"/>
</dbReference>
<sequence>MEQLFRTLNDLKPGQRACIRRHRSEGGVRQRLLDLGLMPGVEVTLVRSAPLNDPVELKVEASSISLRRKEAGTIEIHHDE</sequence>
<keyword evidence="4" id="KW-1185">Reference proteome</keyword>
<feature type="domain" description="Ferrous iron transporter FeoA-like" evidence="2">
    <location>
        <begin position="6"/>
        <end position="78"/>
    </location>
</feature>
<dbReference type="AlphaFoldDB" id="A0A1N6USS4"/>
<dbReference type="InterPro" id="IPR007167">
    <property type="entry name" value="Fe-transptr_FeoA-like"/>
</dbReference>
<protein>
    <submittedName>
        <fullName evidence="3">Ferrous iron transport protein A</fullName>
    </submittedName>
</protein>
<organism evidence="3 4">
    <name type="scientific">Marinobacterium stanieri</name>
    <dbReference type="NCBI Taxonomy" id="49186"/>
    <lineage>
        <taxon>Bacteria</taxon>
        <taxon>Pseudomonadati</taxon>
        <taxon>Pseudomonadota</taxon>
        <taxon>Gammaproteobacteria</taxon>
        <taxon>Oceanospirillales</taxon>
        <taxon>Oceanospirillaceae</taxon>
        <taxon>Marinobacterium</taxon>
    </lineage>
</organism>
<dbReference type="InterPro" id="IPR038157">
    <property type="entry name" value="FeoA_core_dom"/>
</dbReference>
<evidence type="ECO:0000313" key="4">
    <source>
        <dbReference type="Proteomes" id="UP000186895"/>
    </source>
</evidence>
<dbReference type="Proteomes" id="UP000186895">
    <property type="component" value="Unassembled WGS sequence"/>
</dbReference>
<dbReference type="GO" id="GO:0046914">
    <property type="term" value="F:transition metal ion binding"/>
    <property type="evidence" value="ECO:0007669"/>
    <property type="project" value="InterPro"/>
</dbReference>